<proteinExistence type="predicted"/>
<gene>
    <name evidence="3" type="ordered locus">PPA0114</name>
</gene>
<dbReference type="EMBL" id="AE017283">
    <property type="protein sequence ID" value="AAT81874.1"/>
    <property type="molecule type" value="Genomic_DNA"/>
</dbReference>
<evidence type="ECO:0000313" key="3">
    <source>
        <dbReference type="EMBL" id="AAT81874.1"/>
    </source>
</evidence>
<sequence>MLGKRQDPAHPHMGSVGKRDSGRVTRFRWVVVPQPAPRKPRVVVKEPVMLDVIWLLGVIALFILLALCVKGVDAL</sequence>
<protein>
    <submittedName>
        <fullName evidence="3">Uncharacterized protein</fullName>
    </submittedName>
</protein>
<dbReference type="EnsemblBacteria" id="AAT81874">
    <property type="protein sequence ID" value="AAT81874"/>
    <property type="gene ID" value="PPA0114"/>
</dbReference>
<evidence type="ECO:0000313" key="4">
    <source>
        <dbReference type="Proteomes" id="UP000000603"/>
    </source>
</evidence>
<reference evidence="3 4" key="1">
    <citation type="journal article" date="2004" name="Science">
        <title>The complete genome sequence of Propionibacterium acnes, a commensal of human skin.</title>
        <authorList>
            <person name="Bruggemann H."/>
            <person name="Henne A."/>
            <person name="Hoster F."/>
            <person name="Liesegang H."/>
            <person name="Wiezer A."/>
            <person name="Strittmatter A."/>
            <person name="Hujer S."/>
            <person name="Durre P."/>
            <person name="Gottschalk G."/>
        </authorList>
    </citation>
    <scope>NUCLEOTIDE SEQUENCE [LARGE SCALE GENOMIC DNA]</scope>
    <source>
        <strain evidence="4">DSM 16379 / KPA171202</strain>
    </source>
</reference>
<dbReference type="KEGG" id="pac:PPA0114"/>
<organism evidence="3 4">
    <name type="scientific">Cutibacterium acnes (strain DSM 16379 / KPA171202)</name>
    <name type="common">Propionibacterium acnes</name>
    <dbReference type="NCBI Taxonomy" id="267747"/>
    <lineage>
        <taxon>Bacteria</taxon>
        <taxon>Bacillati</taxon>
        <taxon>Actinomycetota</taxon>
        <taxon>Actinomycetes</taxon>
        <taxon>Propionibacteriales</taxon>
        <taxon>Propionibacteriaceae</taxon>
        <taxon>Cutibacterium</taxon>
    </lineage>
</organism>
<evidence type="ECO:0000256" key="2">
    <source>
        <dbReference type="SAM" id="Phobius"/>
    </source>
</evidence>
<accession>Q6ABJ3</accession>
<keyword evidence="2" id="KW-0472">Membrane</keyword>
<dbReference type="Proteomes" id="UP000000603">
    <property type="component" value="Chromosome"/>
</dbReference>
<feature type="transmembrane region" description="Helical" evidence="2">
    <location>
        <begin position="48"/>
        <end position="72"/>
    </location>
</feature>
<keyword evidence="2" id="KW-0812">Transmembrane</keyword>
<evidence type="ECO:0000256" key="1">
    <source>
        <dbReference type="SAM" id="MobiDB-lite"/>
    </source>
</evidence>
<feature type="region of interest" description="Disordered" evidence="1">
    <location>
        <begin position="1"/>
        <end position="20"/>
    </location>
</feature>
<dbReference type="HOGENOM" id="CLU_199774_0_0_11"/>
<keyword evidence="2" id="KW-1133">Transmembrane helix</keyword>
<feature type="compositionally biased region" description="Basic and acidic residues" evidence="1">
    <location>
        <begin position="1"/>
        <end position="10"/>
    </location>
</feature>
<name>Q6ABJ3_CUTAK</name>
<dbReference type="AlphaFoldDB" id="Q6ABJ3"/>